<comment type="caution">
    <text evidence="2">The sequence shown here is derived from an EMBL/GenBank/DDBJ whole genome shotgun (WGS) entry which is preliminary data.</text>
</comment>
<dbReference type="GO" id="GO:0016747">
    <property type="term" value="F:acyltransferase activity, transferring groups other than amino-acyl groups"/>
    <property type="evidence" value="ECO:0007669"/>
    <property type="project" value="TreeGrafter"/>
</dbReference>
<protein>
    <recommendedName>
        <fullName evidence="4">Spermidine hydroxycinnamoyl transferase</fullName>
    </recommendedName>
</protein>
<keyword evidence="3" id="KW-1185">Reference proteome</keyword>
<dbReference type="InterPro" id="IPR023213">
    <property type="entry name" value="CAT-like_dom_sf"/>
</dbReference>
<reference evidence="2" key="1">
    <citation type="submission" date="2022-04" db="EMBL/GenBank/DDBJ databases">
        <title>Carnegiea gigantea Genome sequencing and assembly v2.</title>
        <authorList>
            <person name="Copetti D."/>
            <person name="Sanderson M.J."/>
            <person name="Burquez A."/>
            <person name="Wojciechowski M.F."/>
        </authorList>
    </citation>
    <scope>NUCLEOTIDE SEQUENCE</scope>
    <source>
        <strain evidence="2">SGP5-SGP5p</strain>
        <tissue evidence="2">Aerial part</tissue>
    </source>
</reference>
<dbReference type="EMBL" id="JAKOGI010000197">
    <property type="protein sequence ID" value="KAJ8440133.1"/>
    <property type="molecule type" value="Genomic_DNA"/>
</dbReference>
<dbReference type="Pfam" id="PF02458">
    <property type="entry name" value="Transferase"/>
    <property type="match status" value="2"/>
</dbReference>
<dbReference type="Gene3D" id="3.30.559.10">
    <property type="entry name" value="Chloramphenicol acetyltransferase-like domain"/>
    <property type="match status" value="2"/>
</dbReference>
<comment type="similarity">
    <text evidence="1">Belongs to the plant acyltransferase family.</text>
</comment>
<dbReference type="AlphaFoldDB" id="A0A9Q1KC29"/>
<dbReference type="Proteomes" id="UP001153076">
    <property type="component" value="Unassembled WGS sequence"/>
</dbReference>
<evidence type="ECO:0008006" key="4">
    <source>
        <dbReference type="Google" id="ProtNLM"/>
    </source>
</evidence>
<dbReference type="OrthoDB" id="1918817at2759"/>
<dbReference type="InterPro" id="IPR050317">
    <property type="entry name" value="Plant_Fungal_Acyltransferase"/>
</dbReference>
<evidence type="ECO:0000313" key="2">
    <source>
        <dbReference type="EMBL" id="KAJ8440133.1"/>
    </source>
</evidence>
<sequence length="368" mass="40897">MGVKIKASYLAPPAEPTWHGIHPLSESDQIGMVTHVHIIHFYRKVGCRDWPNPPDEIIGIIKDSLSRALVPFYPLAGRLRRVDGGGKLELECNAKGVEFIEAESSQLMSDFGDFSSFKGFEDLFPRVDYSKPIQDHPLCLVQLTWFRCGGFALGTAISHIVADMDGLGATHFLCEWARLAHGDPLEASPCIDRTVLHARRKTLIEKSPNVLRHIDFFPPLPTLMGGGDNSKEQNKEIIAKVLTLTKSQVDMLKMAANRETQHDGAKKVSESCQDQGSEVSIEDDFLMAGNPNVMVSSWLNLPVRGMDFGWGKEICMAPATHYFDADIVILPGYVEDGSVVVFVALQVAHMEKFKKSFYKDIELFVGHS</sequence>
<evidence type="ECO:0000313" key="3">
    <source>
        <dbReference type="Proteomes" id="UP001153076"/>
    </source>
</evidence>
<dbReference type="PANTHER" id="PTHR31642">
    <property type="entry name" value="TRICHOTHECENE 3-O-ACETYLTRANSFERASE"/>
    <property type="match status" value="1"/>
</dbReference>
<organism evidence="2 3">
    <name type="scientific">Carnegiea gigantea</name>
    <dbReference type="NCBI Taxonomy" id="171969"/>
    <lineage>
        <taxon>Eukaryota</taxon>
        <taxon>Viridiplantae</taxon>
        <taxon>Streptophyta</taxon>
        <taxon>Embryophyta</taxon>
        <taxon>Tracheophyta</taxon>
        <taxon>Spermatophyta</taxon>
        <taxon>Magnoliopsida</taxon>
        <taxon>eudicotyledons</taxon>
        <taxon>Gunneridae</taxon>
        <taxon>Pentapetalae</taxon>
        <taxon>Caryophyllales</taxon>
        <taxon>Cactineae</taxon>
        <taxon>Cactaceae</taxon>
        <taxon>Cactoideae</taxon>
        <taxon>Echinocereeae</taxon>
        <taxon>Carnegiea</taxon>
    </lineage>
</organism>
<name>A0A9Q1KC29_9CARY</name>
<proteinExistence type="inferred from homology"/>
<dbReference type="PANTHER" id="PTHR31642:SF324">
    <property type="entry name" value="SPERMIDINE HYDROXYCINNAMOYL TRANSFERASE"/>
    <property type="match status" value="1"/>
</dbReference>
<evidence type="ECO:0000256" key="1">
    <source>
        <dbReference type="ARBA" id="ARBA00009861"/>
    </source>
</evidence>
<gene>
    <name evidence="2" type="ORF">Cgig2_003458</name>
</gene>
<accession>A0A9Q1KC29</accession>